<dbReference type="Proteomes" id="UP000052167">
    <property type="component" value="Unassembled WGS sequence"/>
</dbReference>
<dbReference type="Gene3D" id="3.40.50.1240">
    <property type="entry name" value="Phosphoglycerate mutase-like"/>
    <property type="match status" value="1"/>
</dbReference>
<evidence type="ECO:0000313" key="2">
    <source>
        <dbReference type="Proteomes" id="UP000052167"/>
    </source>
</evidence>
<name>A0A922P298_9HYPH</name>
<dbReference type="RefSeq" id="WP_037166214.1">
    <property type="nucleotide sequence ID" value="NZ_CAJXID010000003.1"/>
</dbReference>
<dbReference type="InterPro" id="IPR013078">
    <property type="entry name" value="His_Pase_superF_clade-1"/>
</dbReference>
<comment type="caution">
    <text evidence="1">The sequence shown here is derived from an EMBL/GenBank/DDBJ whole genome shotgun (WGS) entry which is preliminary data.</text>
</comment>
<proteinExistence type="predicted"/>
<accession>A0A922P298</accession>
<dbReference type="PANTHER" id="PTHR47623">
    <property type="entry name" value="OS09G0287300 PROTEIN"/>
    <property type="match status" value="1"/>
</dbReference>
<sequence>MTSSFPSRIYLLRHAKSGWAQPGERDFDRPLDGEGFAEAELVAEKAADRGYRPERVISSTAVRCRQTAEAVRRAIDEDLELAFVDDLYNAPVDVYLELLSSNGSAGSLMLIGHNPTIEEAMERLIGADEAAGAIPMGYPTAGLAVLDRPGEPTGPHWRLVDFLTA</sequence>
<gene>
    <name evidence="1" type="ORF">GV68_02260</name>
</gene>
<organism evidence="1 2">
    <name type="scientific">Pseudorhizobium pelagicum</name>
    <dbReference type="NCBI Taxonomy" id="1509405"/>
    <lineage>
        <taxon>Bacteria</taxon>
        <taxon>Pseudomonadati</taxon>
        <taxon>Pseudomonadota</taxon>
        <taxon>Alphaproteobacteria</taxon>
        <taxon>Hyphomicrobiales</taxon>
        <taxon>Rhizobiaceae</taxon>
        <taxon>Rhizobium/Agrobacterium group</taxon>
        <taxon>Pseudorhizobium</taxon>
    </lineage>
</organism>
<dbReference type="OrthoDB" id="9810154at2"/>
<dbReference type="InterPro" id="IPR029033">
    <property type="entry name" value="His_PPase_superfam"/>
</dbReference>
<protein>
    <submittedName>
        <fullName evidence="1">Phosphohistidine phosphatase</fullName>
    </submittedName>
</protein>
<keyword evidence="2" id="KW-1185">Reference proteome</keyword>
<dbReference type="SUPFAM" id="SSF53254">
    <property type="entry name" value="Phosphoglycerate mutase-like"/>
    <property type="match status" value="1"/>
</dbReference>
<evidence type="ECO:0000313" key="1">
    <source>
        <dbReference type="EMBL" id="KEQ11123.1"/>
    </source>
</evidence>
<dbReference type="Pfam" id="PF00300">
    <property type="entry name" value="His_Phos_1"/>
    <property type="match status" value="1"/>
</dbReference>
<dbReference type="PANTHER" id="PTHR47623:SF1">
    <property type="entry name" value="OS09G0287300 PROTEIN"/>
    <property type="match status" value="1"/>
</dbReference>
<reference evidence="1 2" key="1">
    <citation type="submission" date="2014-06" db="EMBL/GenBank/DDBJ databases">
        <title>Rhizobium pelagicum/R2-400B4.</title>
        <authorList>
            <person name="Kimes N.E."/>
            <person name="Lopez-Perez M."/>
        </authorList>
    </citation>
    <scope>NUCLEOTIDE SEQUENCE [LARGE SCALE GENOMIC DNA]</scope>
    <source>
        <strain evidence="1 2">R2-400B4</strain>
    </source>
</reference>
<dbReference type="SMART" id="SM00855">
    <property type="entry name" value="PGAM"/>
    <property type="match status" value="1"/>
</dbReference>
<dbReference type="CDD" id="cd07067">
    <property type="entry name" value="HP_PGM_like"/>
    <property type="match status" value="1"/>
</dbReference>
<dbReference type="EMBL" id="JOKJ01000001">
    <property type="protein sequence ID" value="KEQ11123.1"/>
    <property type="molecule type" value="Genomic_DNA"/>
</dbReference>
<dbReference type="AlphaFoldDB" id="A0A922P298"/>